<feature type="region of interest" description="Disordered" evidence="1">
    <location>
        <begin position="471"/>
        <end position="533"/>
    </location>
</feature>
<comment type="caution">
    <text evidence="2">The sequence shown here is derived from an EMBL/GenBank/DDBJ whole genome shotgun (WGS) entry which is preliminary data.</text>
</comment>
<dbReference type="EMBL" id="LCWF01000066">
    <property type="protein sequence ID" value="KKY23584.1"/>
    <property type="molecule type" value="Genomic_DNA"/>
</dbReference>
<dbReference type="Proteomes" id="UP000053317">
    <property type="component" value="Unassembled WGS sequence"/>
</dbReference>
<protein>
    <submittedName>
        <fullName evidence="2">Uncharacterized protein</fullName>
    </submittedName>
</protein>
<feature type="compositionally biased region" description="Acidic residues" evidence="1">
    <location>
        <begin position="496"/>
        <end position="505"/>
    </location>
</feature>
<gene>
    <name evidence="2" type="ORF">UCRPC4_g02847</name>
</gene>
<reference evidence="2 3" key="2">
    <citation type="submission" date="2015-05" db="EMBL/GenBank/DDBJ databases">
        <authorList>
            <person name="Morales-Cruz A."/>
            <person name="Amrine K.C."/>
            <person name="Cantu D."/>
        </authorList>
    </citation>
    <scope>NUCLEOTIDE SEQUENCE [LARGE SCALE GENOMIC DNA]</scope>
    <source>
        <strain evidence="2">UCRPC4</strain>
    </source>
</reference>
<feature type="compositionally biased region" description="Basic and acidic residues" evidence="1">
    <location>
        <begin position="761"/>
        <end position="773"/>
    </location>
</feature>
<evidence type="ECO:0000313" key="3">
    <source>
        <dbReference type="Proteomes" id="UP000053317"/>
    </source>
</evidence>
<feature type="compositionally biased region" description="Basic and acidic residues" evidence="1">
    <location>
        <begin position="624"/>
        <end position="638"/>
    </location>
</feature>
<feature type="compositionally biased region" description="Basic and acidic residues" evidence="1">
    <location>
        <begin position="522"/>
        <end position="533"/>
    </location>
</feature>
<feature type="region of interest" description="Disordered" evidence="1">
    <location>
        <begin position="730"/>
        <end position="786"/>
    </location>
</feature>
<reference evidence="2 3" key="1">
    <citation type="submission" date="2015-05" db="EMBL/GenBank/DDBJ databases">
        <title>Distinctive expansion of gene families associated with plant cell wall degradation and secondary metabolism in the genomes of grapevine trunk pathogens.</title>
        <authorList>
            <person name="Lawrence D.P."/>
            <person name="Travadon R."/>
            <person name="Rolshausen P.E."/>
            <person name="Baumgartner K."/>
        </authorList>
    </citation>
    <scope>NUCLEOTIDE SEQUENCE [LARGE SCALE GENOMIC DNA]</scope>
    <source>
        <strain evidence="2">UCRPC4</strain>
    </source>
</reference>
<feature type="region of interest" description="Disordered" evidence="1">
    <location>
        <begin position="685"/>
        <end position="711"/>
    </location>
</feature>
<proteinExistence type="predicted"/>
<accession>A0A0G2EMM1</accession>
<dbReference type="AlphaFoldDB" id="A0A0G2EMM1"/>
<sequence length="1222" mass="134919">MWSSIFSRRKEDRPSGVGRGDVGADDALPFSPDSGPTRELGVSGNDSGINNTGGSGKRSPNAVIWTNVPQFSSQTDRSRTPPFLASRLSAGHLEGEGSGIGVPPENRHRRPKTDILEPRANSPGSYLTWLDKDRSAESRPFADTIVAVPYDRQQLHDSILSSSSSPSIVTEDGGNYQTRLGESRNGAAELGVDSADFQNLVGEQDRARPTRVASNLAPASNLVDLTVDSDSEASSEALIPEWRTVFMAFPSDTWELGGTKRRRVENNNGEKSMGSYGDSLVAAEGDSEHEHDLKKRKVVFTYEGLCPAKSAGQQFREQPLKTNGAADQVRNQKLGTRVLVKTENPVLTRPDEDESSFFLPETVPPVIVGKGQTRNGDAGSSLTSKSNEMAQLDDGSYAKEGFQNYPYSGKDRCQLVSGCIDISSSDLPHPENIKVEDVVADKGQHGLPVLASLGYENGGLEAFKENDITAHEGNPRIDSASGDHEDLFGEYSIGQTDDDTRDPDDECSKAGNASYGSNCDPTGHREVSREQLQKEDKLAGKFFKRSYRAIHKQKDRARLLEVPKSNGHGVADQSTATLPSLHKTGSSTPTRHSPPRKAQAPRKKRGKDNWGGFHSRPQLPRAQLNKENDEGERTDVRLPHLGLSSQGGNSVASRNRPSVTNKSSIQAKTGQGHKTVSINDVPTVHYFTDRPRKPPTCPKKGAEKKPWTSQDEQIAVYEQLLKPFRDLESGVDAEKPSDTDEQYAYPSDPSISSEEGEDDVDFQRRKEMAMKQKVDRRRASNLAERRSALKAAPVTYDTEYRDLPIKPAQPRRSTGEKRLPSATSTGNADVSKIGHQEPEVKILNCEKALQDDARSDTKSEADSEADSDVSSTFDDEDETESSFFLSFIRISLTGFNAPFHFPKAIKNRFDVTEEISSSTPPNTIPSTQTFLVEPFLDSASASKVLNRIVSSVHALVKPDDQKQVDSTFGFDDVHGTLYLTLQFWGGKKLECFVGRKETTYFEAALSKKWKRYHRDRVRKVQTSVYLVKSVSWKEIGSASNIDGSGMYQPGADWVTRSTETPNMLESSKTVKEDDDLFGSTPPPISDSALLDPMIERRDDIVATADADLVNGSKFDVDVVQTSGKEANTKLDIKHRSHTLFHTLDHANEEAANILLNAFKARHIGPGELFVRESVERDLVEYLLRINDEGTRFDRQESILKEGERSDILRVWVEHQRVWGPRV</sequence>
<evidence type="ECO:0000256" key="1">
    <source>
        <dbReference type="SAM" id="MobiDB-lite"/>
    </source>
</evidence>
<feature type="compositionally biased region" description="Basic residues" evidence="1">
    <location>
        <begin position="593"/>
        <end position="606"/>
    </location>
</feature>
<feature type="region of interest" description="Disordered" evidence="1">
    <location>
        <begin position="851"/>
        <end position="875"/>
    </location>
</feature>
<feature type="region of interest" description="Disordered" evidence="1">
    <location>
        <begin position="558"/>
        <end position="673"/>
    </location>
</feature>
<name>A0A0G2EMM1_PHACM</name>
<feature type="compositionally biased region" description="Polar residues" evidence="1">
    <location>
        <begin position="572"/>
        <end position="591"/>
    </location>
</feature>
<evidence type="ECO:0000313" key="2">
    <source>
        <dbReference type="EMBL" id="KKY23584.1"/>
    </source>
</evidence>
<feature type="region of interest" description="Disordered" evidence="1">
    <location>
        <begin position="1"/>
        <end position="126"/>
    </location>
</feature>
<feature type="compositionally biased region" description="Polar residues" evidence="1">
    <location>
        <begin position="643"/>
        <end position="673"/>
    </location>
</feature>
<feature type="compositionally biased region" description="Basic and acidic residues" evidence="1">
    <location>
        <begin position="851"/>
        <end position="861"/>
    </location>
</feature>
<feature type="compositionally biased region" description="Basic and acidic residues" evidence="1">
    <location>
        <begin position="471"/>
        <end position="487"/>
    </location>
</feature>
<feature type="compositionally biased region" description="Acidic residues" evidence="1">
    <location>
        <begin position="862"/>
        <end position="875"/>
    </location>
</feature>
<feature type="region of interest" description="Disordered" evidence="1">
    <location>
        <begin position="800"/>
        <end position="839"/>
    </location>
</feature>
<organism evidence="2 3">
    <name type="scientific">Phaeomoniella chlamydospora</name>
    <name type="common">Phaeoacremonium chlamydosporum</name>
    <dbReference type="NCBI Taxonomy" id="158046"/>
    <lineage>
        <taxon>Eukaryota</taxon>
        <taxon>Fungi</taxon>
        <taxon>Dikarya</taxon>
        <taxon>Ascomycota</taxon>
        <taxon>Pezizomycotina</taxon>
        <taxon>Eurotiomycetes</taxon>
        <taxon>Chaetothyriomycetidae</taxon>
        <taxon>Phaeomoniellales</taxon>
        <taxon>Phaeomoniellaceae</taxon>
        <taxon>Phaeomoniella</taxon>
    </lineage>
</organism>
<keyword evidence="3" id="KW-1185">Reference proteome</keyword>